<proteinExistence type="predicted"/>
<sequence length="95" mass="10774">MTIIKLHKTFKVSRGKVNCHSLGETLVLWKVGEVKVTGRRHALSEVVWANHDEYDYHSLRKTFKVSRGKVNCHSLGETLVLWKVGEVKVTGETVS</sequence>
<reference evidence="1 2" key="1">
    <citation type="submission" date="2020-02" db="EMBL/GenBank/DDBJ databases">
        <authorList>
            <person name="Ma Q."/>
            <person name="Huang Y."/>
            <person name="Song X."/>
            <person name="Pei D."/>
        </authorList>
    </citation>
    <scope>NUCLEOTIDE SEQUENCE [LARGE SCALE GENOMIC DNA]</scope>
    <source>
        <strain evidence="1">Sxm20200214</strain>
        <tissue evidence="1">Leaf</tissue>
    </source>
</reference>
<evidence type="ECO:0000313" key="1">
    <source>
        <dbReference type="EMBL" id="KAG2277885.1"/>
    </source>
</evidence>
<keyword evidence="2" id="KW-1185">Reference proteome</keyword>
<comment type="caution">
    <text evidence="1">The sequence shown here is derived from an EMBL/GenBank/DDBJ whole genome shotgun (WGS) entry which is preliminary data.</text>
</comment>
<name>A0A8X7QZW8_BRACI</name>
<accession>A0A8X7QZW8</accession>
<gene>
    <name evidence="1" type="ORF">Bca52824_060440</name>
</gene>
<protein>
    <submittedName>
        <fullName evidence="1">Uncharacterized protein</fullName>
    </submittedName>
</protein>
<evidence type="ECO:0000313" key="2">
    <source>
        <dbReference type="Proteomes" id="UP000886595"/>
    </source>
</evidence>
<dbReference type="Proteomes" id="UP000886595">
    <property type="component" value="Unassembled WGS sequence"/>
</dbReference>
<organism evidence="1 2">
    <name type="scientific">Brassica carinata</name>
    <name type="common">Ethiopian mustard</name>
    <name type="synonym">Abyssinian cabbage</name>
    <dbReference type="NCBI Taxonomy" id="52824"/>
    <lineage>
        <taxon>Eukaryota</taxon>
        <taxon>Viridiplantae</taxon>
        <taxon>Streptophyta</taxon>
        <taxon>Embryophyta</taxon>
        <taxon>Tracheophyta</taxon>
        <taxon>Spermatophyta</taxon>
        <taxon>Magnoliopsida</taxon>
        <taxon>eudicotyledons</taxon>
        <taxon>Gunneridae</taxon>
        <taxon>Pentapetalae</taxon>
        <taxon>rosids</taxon>
        <taxon>malvids</taxon>
        <taxon>Brassicales</taxon>
        <taxon>Brassicaceae</taxon>
        <taxon>Brassiceae</taxon>
        <taxon>Brassica</taxon>
    </lineage>
</organism>
<dbReference type="EMBL" id="JAAMPC010000012">
    <property type="protein sequence ID" value="KAG2277885.1"/>
    <property type="molecule type" value="Genomic_DNA"/>
</dbReference>
<dbReference type="AlphaFoldDB" id="A0A8X7QZW8"/>